<dbReference type="PANTHER" id="PTHR30399">
    <property type="entry name" value="UNCHARACTERIZED PROTEIN YGJP"/>
    <property type="match status" value="1"/>
</dbReference>
<sequence>MHPLLRFTLDLFESNQPVELINNAQEATKKVAKKANSENSAHGPESTQTASVQDAMLHFRHPRASREVRLGHALVAYEFKRGQRRSIGFTVGVEGLAVRAPKWVVLSEVDAALQSKAAWILRKLQETRERHARLAAQEIIWQNGATLPFLGRQVRLQLDPQHGFGAAGAELVVASAPDDLPTLRLSLPHSATPEQIKDVVQAWLMRQAKGFFQQRLDHFAPLLGVQWKKMSLSNAGTRWGSAKADGSIRLNWRLIHMPVSVVDYVVAHELSHLRVMDHSPRFWDTVRSVVPDYAALRKQLKEEATPR</sequence>
<dbReference type="PANTHER" id="PTHR30399:SF1">
    <property type="entry name" value="UTP PYROPHOSPHATASE"/>
    <property type="match status" value="1"/>
</dbReference>
<dbReference type="Gene3D" id="3.30.2010.10">
    <property type="entry name" value="Metalloproteases ('zincins'), catalytic domain"/>
    <property type="match status" value="1"/>
</dbReference>
<evidence type="ECO:0000259" key="2">
    <source>
        <dbReference type="Pfam" id="PF01863"/>
    </source>
</evidence>
<dbReference type="Proteomes" id="UP000824366">
    <property type="component" value="Chromosome"/>
</dbReference>
<evidence type="ECO:0000313" key="3">
    <source>
        <dbReference type="EMBL" id="BCO28999.1"/>
    </source>
</evidence>
<dbReference type="EMBL" id="AP024238">
    <property type="protein sequence ID" value="BCO28999.1"/>
    <property type="molecule type" value="Genomic_DNA"/>
</dbReference>
<evidence type="ECO:0000313" key="4">
    <source>
        <dbReference type="Proteomes" id="UP000824366"/>
    </source>
</evidence>
<gene>
    <name evidence="3" type="ORF">MIZ03_3909</name>
</gene>
<dbReference type="InterPro" id="IPR002725">
    <property type="entry name" value="YgjP-like_metallopeptidase"/>
</dbReference>
<keyword evidence="4" id="KW-1185">Reference proteome</keyword>
<feature type="compositionally biased region" description="Polar residues" evidence="1">
    <location>
        <begin position="37"/>
        <end position="51"/>
    </location>
</feature>
<proteinExistence type="predicted"/>
<feature type="domain" description="YgjP-like metallopeptidase" evidence="2">
    <location>
        <begin position="87"/>
        <end position="302"/>
    </location>
</feature>
<organism evidence="3 4">
    <name type="scientific">Rhodoferax lithotrophicus</name>
    <dbReference type="NCBI Taxonomy" id="2798804"/>
    <lineage>
        <taxon>Bacteria</taxon>
        <taxon>Pseudomonadati</taxon>
        <taxon>Pseudomonadota</taxon>
        <taxon>Betaproteobacteria</taxon>
        <taxon>Burkholderiales</taxon>
        <taxon>Comamonadaceae</taxon>
        <taxon>Rhodoferax</taxon>
    </lineage>
</organism>
<evidence type="ECO:0000256" key="1">
    <source>
        <dbReference type="SAM" id="MobiDB-lite"/>
    </source>
</evidence>
<dbReference type="RefSeq" id="WP_223904900.1">
    <property type="nucleotide sequence ID" value="NZ_AP024238.1"/>
</dbReference>
<reference evidence="3 4" key="1">
    <citation type="journal article" date="2021" name="Microbiol. Spectr.">
        <title>A Single Bacterium Capable of Oxidation and Reduction of Iron at Circumneutral pH.</title>
        <authorList>
            <person name="Kato S."/>
            <person name="Ohkuma M."/>
        </authorList>
    </citation>
    <scope>NUCLEOTIDE SEQUENCE [LARGE SCALE GENOMIC DNA]</scope>
    <source>
        <strain evidence="3 4">MIZ03</strain>
    </source>
</reference>
<dbReference type="CDD" id="cd07344">
    <property type="entry name" value="M48_yhfN_like"/>
    <property type="match status" value="1"/>
</dbReference>
<dbReference type="InterPro" id="IPR053136">
    <property type="entry name" value="UTP_pyrophosphatase-like"/>
</dbReference>
<protein>
    <recommendedName>
        <fullName evidence="2">YgjP-like metallopeptidase domain-containing protein</fullName>
    </recommendedName>
</protein>
<accession>A0ABM7MRL6</accession>
<name>A0ABM7MRL6_9BURK</name>
<dbReference type="Pfam" id="PF01863">
    <property type="entry name" value="YgjP-like"/>
    <property type="match status" value="1"/>
</dbReference>
<feature type="region of interest" description="Disordered" evidence="1">
    <location>
        <begin position="31"/>
        <end position="51"/>
    </location>
</feature>